<protein>
    <submittedName>
        <fullName evidence="2">Isomerase</fullName>
    </submittedName>
</protein>
<feature type="domain" description="SnoaL-like" evidence="1">
    <location>
        <begin position="9"/>
        <end position="110"/>
    </location>
</feature>
<keyword evidence="3" id="KW-1185">Reference proteome</keyword>
<dbReference type="Gene3D" id="3.10.450.50">
    <property type="match status" value="1"/>
</dbReference>
<dbReference type="RefSeq" id="WP_203965078.1">
    <property type="nucleotide sequence ID" value="NZ_AP023355.1"/>
</dbReference>
<accession>A0A7R7DWG9</accession>
<dbReference type="EMBL" id="AP023355">
    <property type="protein sequence ID" value="BCJ39164.1"/>
    <property type="molecule type" value="Genomic_DNA"/>
</dbReference>
<dbReference type="AlphaFoldDB" id="A0A7R7DWG9"/>
<gene>
    <name evidence="2" type="ORF">Athai_66670</name>
</gene>
<dbReference type="Proteomes" id="UP000611640">
    <property type="component" value="Chromosome"/>
</dbReference>
<name>A0A7R7DWG9_9ACTN</name>
<evidence type="ECO:0000259" key="1">
    <source>
        <dbReference type="Pfam" id="PF12680"/>
    </source>
</evidence>
<evidence type="ECO:0000313" key="2">
    <source>
        <dbReference type="EMBL" id="BCJ39164.1"/>
    </source>
</evidence>
<evidence type="ECO:0000313" key="3">
    <source>
        <dbReference type="Proteomes" id="UP000611640"/>
    </source>
</evidence>
<keyword evidence="2" id="KW-0413">Isomerase</keyword>
<dbReference type="KEGG" id="atl:Athai_66670"/>
<dbReference type="InterPro" id="IPR037401">
    <property type="entry name" value="SnoaL-like"/>
</dbReference>
<reference evidence="2 3" key="1">
    <citation type="submission" date="2020-08" db="EMBL/GenBank/DDBJ databases">
        <title>Whole genome shotgun sequence of Actinocatenispora thailandica NBRC 105041.</title>
        <authorList>
            <person name="Komaki H."/>
            <person name="Tamura T."/>
        </authorList>
    </citation>
    <scope>NUCLEOTIDE SEQUENCE [LARGE SCALE GENOMIC DNA]</scope>
    <source>
        <strain evidence="2 3">NBRC 105041</strain>
    </source>
</reference>
<organism evidence="2 3">
    <name type="scientific">Actinocatenispora thailandica</name>
    <dbReference type="NCBI Taxonomy" id="227318"/>
    <lineage>
        <taxon>Bacteria</taxon>
        <taxon>Bacillati</taxon>
        <taxon>Actinomycetota</taxon>
        <taxon>Actinomycetes</taxon>
        <taxon>Micromonosporales</taxon>
        <taxon>Micromonosporaceae</taxon>
        <taxon>Actinocatenispora</taxon>
    </lineage>
</organism>
<proteinExistence type="predicted"/>
<sequence length="120" mass="13037">MADTTALATRYLDAWNENDPVARRALVDEIFAADARYTDPLADVRGPEAIDALLGEAQQQFPGLRFSLGGPVDDHHHLARFNWHLGPDGAEPIVIGFDVVTIDGDGRITQVAGFLDKIPS</sequence>
<dbReference type="GO" id="GO:0016853">
    <property type="term" value="F:isomerase activity"/>
    <property type="evidence" value="ECO:0007669"/>
    <property type="project" value="UniProtKB-KW"/>
</dbReference>
<dbReference type="SUPFAM" id="SSF54427">
    <property type="entry name" value="NTF2-like"/>
    <property type="match status" value="1"/>
</dbReference>
<dbReference type="InterPro" id="IPR032710">
    <property type="entry name" value="NTF2-like_dom_sf"/>
</dbReference>
<dbReference type="Pfam" id="PF12680">
    <property type="entry name" value="SnoaL_2"/>
    <property type="match status" value="1"/>
</dbReference>